<protein>
    <submittedName>
        <fullName evidence="2">Uncharacterized protein</fullName>
    </submittedName>
</protein>
<accession>A0ABY7LUJ3</accession>
<keyword evidence="1" id="KW-0732">Signal</keyword>
<dbReference type="PROSITE" id="PS51257">
    <property type="entry name" value="PROKAR_LIPOPROTEIN"/>
    <property type="match status" value="1"/>
</dbReference>
<evidence type="ECO:0000313" key="2">
    <source>
        <dbReference type="EMBL" id="WBA43587.1"/>
    </source>
</evidence>
<evidence type="ECO:0000313" key="3">
    <source>
        <dbReference type="Proteomes" id="UP001211005"/>
    </source>
</evidence>
<keyword evidence="3" id="KW-1185">Reference proteome</keyword>
<gene>
    <name evidence="2" type="ORF">O3303_08470</name>
</gene>
<dbReference type="Proteomes" id="UP001211005">
    <property type="component" value="Chromosome"/>
</dbReference>
<name>A0ABY7LUJ3_9BACT</name>
<feature type="signal peptide" evidence="1">
    <location>
        <begin position="1"/>
        <end position="23"/>
    </location>
</feature>
<feature type="chain" id="PRO_5047509506" evidence="1">
    <location>
        <begin position="24"/>
        <end position="274"/>
    </location>
</feature>
<organism evidence="2 3">
    <name type="scientific">Hymenobacter canadensis</name>
    <dbReference type="NCBI Taxonomy" id="2999067"/>
    <lineage>
        <taxon>Bacteria</taxon>
        <taxon>Pseudomonadati</taxon>
        <taxon>Bacteroidota</taxon>
        <taxon>Cytophagia</taxon>
        <taxon>Cytophagales</taxon>
        <taxon>Hymenobacteraceae</taxon>
        <taxon>Hymenobacter</taxon>
    </lineage>
</organism>
<reference evidence="2 3" key="1">
    <citation type="submission" date="2022-12" db="EMBL/GenBank/DDBJ databases">
        <title>Hymenobacter canadensis sp. nov. isolated from lake water of the Cambridge Bay, Canada.</title>
        <authorList>
            <person name="Kim W.H."/>
            <person name="Lee Y.M."/>
        </authorList>
    </citation>
    <scope>NUCLEOTIDE SEQUENCE [LARGE SCALE GENOMIC DNA]</scope>
    <source>
        <strain evidence="2 3">PAMC 29467</strain>
    </source>
</reference>
<dbReference type="RefSeq" id="WP_269561624.1">
    <property type="nucleotide sequence ID" value="NZ_CP114767.1"/>
</dbReference>
<evidence type="ECO:0000256" key="1">
    <source>
        <dbReference type="SAM" id="SignalP"/>
    </source>
</evidence>
<dbReference type="EMBL" id="CP114767">
    <property type="protein sequence ID" value="WBA43587.1"/>
    <property type="molecule type" value="Genomic_DNA"/>
</dbReference>
<sequence>MRLSTLLAASAVLLTGCSSSAFLAMQPVQSSGPGANGHPTSRLYHPDSVEVKLGFLRYDKKELVFEVEIGNDARRPVEILPETFYYVPDYAPTDTATTAQTADSAVAAAPVAPALPLTRIMALNPEATLQQLTARLNKEASKAESGSWLEILSSAANITEDIASIKKTETPAQIAERDQRHADDEAYFAEQRETHAQQADELSGRRQHLEAVILRKTVLQSNEYVVGQVHFPRTDAARRLRLVLFINARPVVFDFTQRPGTYSTASATSTAAGY</sequence>
<proteinExistence type="predicted"/>